<gene>
    <name evidence="2" type="ORF">QB910_000110</name>
</gene>
<name>A0AAT9V7R0_9CAUD</name>
<evidence type="ECO:0000256" key="1">
    <source>
        <dbReference type="SAM" id="MobiDB-lite"/>
    </source>
</evidence>
<feature type="compositionally biased region" description="Acidic residues" evidence="1">
    <location>
        <begin position="84"/>
        <end position="101"/>
    </location>
</feature>
<accession>A0AAT9V7R0</accession>
<proteinExistence type="predicted"/>
<feature type="region of interest" description="Disordered" evidence="1">
    <location>
        <begin position="79"/>
        <end position="101"/>
    </location>
</feature>
<dbReference type="EMBL" id="OQ846916">
    <property type="protein sequence ID" value="WJJ55354.1"/>
    <property type="molecule type" value="Genomic_DNA"/>
</dbReference>
<reference evidence="2" key="1">
    <citation type="submission" date="2023-04" db="EMBL/GenBank/DDBJ databases">
        <title>Characterization and genome study of newly isolated Alicyclobacillus-specific phaga.</title>
        <authorList>
            <person name="Shymialevich D."/>
            <person name="Wojcicki M."/>
            <person name="Srednicka P."/>
            <person name="Swider O."/>
        </authorList>
    </citation>
    <scope>NUCLEOTIDE SEQUENCE</scope>
</reference>
<sequence>MEGKDFQQAKLDMDNELLQLGAEVADKVFEIMTKYQSGDMTGADVETMGVLTMNEFYMNFSGCFLDRCFELSDEVDGIEPITFEPDDEESSGFEDDVTEID</sequence>
<evidence type="ECO:0000313" key="2">
    <source>
        <dbReference type="EMBL" id="WJJ55354.1"/>
    </source>
</evidence>
<protein>
    <submittedName>
        <fullName evidence="2">Uncharacterized protein</fullName>
    </submittedName>
</protein>
<organism evidence="2">
    <name type="scientific">Alicyclobacillus phage KKP_3916</name>
    <dbReference type="NCBI Taxonomy" id="3040651"/>
    <lineage>
        <taxon>Viruses</taxon>
        <taxon>Duplodnaviria</taxon>
        <taxon>Heunggongvirae</taxon>
        <taxon>Uroviricota</taxon>
        <taxon>Caudoviricetes</taxon>
    </lineage>
</organism>